<reference evidence="2 3" key="1">
    <citation type="submission" date="2019-06" db="EMBL/GenBank/DDBJ databases">
        <title>Genome Sequence of the Brown Rot Fungal Pathogen Monilinia fructicola.</title>
        <authorList>
            <person name="De Miccolis Angelini R.M."/>
            <person name="Landi L."/>
            <person name="Abate D."/>
            <person name="Pollastro S."/>
            <person name="Romanazzi G."/>
            <person name="Faretra F."/>
        </authorList>
    </citation>
    <scope>NUCLEOTIDE SEQUENCE [LARGE SCALE GENOMIC DNA]</scope>
    <source>
        <strain evidence="2 3">Mfrc123</strain>
    </source>
</reference>
<feature type="compositionally biased region" description="Low complexity" evidence="1">
    <location>
        <begin position="459"/>
        <end position="473"/>
    </location>
</feature>
<evidence type="ECO:0000313" key="2">
    <source>
        <dbReference type="EMBL" id="KAA8566824.1"/>
    </source>
</evidence>
<dbReference type="AlphaFoldDB" id="A0A5M9JBV2"/>
<name>A0A5M9JBV2_MONFR</name>
<feature type="region of interest" description="Disordered" evidence="1">
    <location>
        <begin position="493"/>
        <end position="554"/>
    </location>
</feature>
<feature type="region of interest" description="Disordered" evidence="1">
    <location>
        <begin position="454"/>
        <end position="478"/>
    </location>
</feature>
<sequence length="603" mass="65172">MPRVLAPIVHYTDAQWRALKTKAKNNHPSLHPGDIEIINEVVRVYDAIMKDEDPTPLPHLANSIKLDDRQVVKFFLWGIMEKYGSSFTLIRTFFLPKRRSGKGDKPAEPVMRPRRDSTGNTNGFVRRARKVAKVVKKKKAAISDGADSENGEGKINAVVNENVTGGAHANGSPVEKKKSRRSKADSSSTFVRRSSRRVGASAEKIDGVVLNGLLGEIKEEEGSSSLNGSRLGDKMDVDTPAANTINNASNAPSQVEQNIDMGVNEQEALVGGMGEVEDRGGSSGMSYSTIDDNIPRFPPVASDTVASIPKEDRPSRPRIKLLLAPRTSANKRNKLDTRPSSPSLFPVPSTPPKNTNDGPSRSLPSLPPLSTPPNYMSNAHRLALIPSIPDFASSTPRTSTTLPPQFPALARFSSSINSASFPPFPPPGTYAVMETIGATLSPYQAFMQSNARSPHLGNGMADSTSTGDTTTATFPPPFNSFYHPTASYRSPYGPVSIPTASNEAQRGSNSTISAPDVDDVFSPRPQADGYGGNEEMQERQSEVLPSTNELPSSDLSELFEEESLDLIEMATHTPKIGDRVRLAGDQSSPLHQRASSDDMDWQA</sequence>
<feature type="compositionally biased region" description="Polar residues" evidence="1">
    <location>
        <begin position="498"/>
        <end position="513"/>
    </location>
</feature>
<dbReference type="EMBL" id="VICG01000011">
    <property type="protein sequence ID" value="KAA8566824.1"/>
    <property type="molecule type" value="Genomic_DNA"/>
</dbReference>
<feature type="compositionally biased region" description="Basic and acidic residues" evidence="1">
    <location>
        <begin position="101"/>
        <end position="117"/>
    </location>
</feature>
<protein>
    <submittedName>
        <fullName evidence="2">Uncharacterized protein</fullName>
    </submittedName>
</protein>
<evidence type="ECO:0000313" key="3">
    <source>
        <dbReference type="Proteomes" id="UP000322873"/>
    </source>
</evidence>
<dbReference type="Proteomes" id="UP000322873">
    <property type="component" value="Unassembled WGS sequence"/>
</dbReference>
<accession>A0A5M9JBV2</accession>
<feature type="region of interest" description="Disordered" evidence="1">
    <location>
        <begin position="98"/>
        <end position="127"/>
    </location>
</feature>
<evidence type="ECO:0000256" key="1">
    <source>
        <dbReference type="SAM" id="MobiDB-lite"/>
    </source>
</evidence>
<gene>
    <name evidence="2" type="ORF">EYC84_009923</name>
</gene>
<feature type="region of interest" description="Disordered" evidence="1">
    <location>
        <begin position="577"/>
        <end position="603"/>
    </location>
</feature>
<feature type="region of interest" description="Disordered" evidence="1">
    <location>
        <begin position="163"/>
        <end position="198"/>
    </location>
</feature>
<comment type="caution">
    <text evidence="2">The sequence shown here is derived from an EMBL/GenBank/DDBJ whole genome shotgun (WGS) entry which is preliminary data.</text>
</comment>
<organism evidence="2 3">
    <name type="scientific">Monilinia fructicola</name>
    <name type="common">Brown rot fungus</name>
    <name type="synonym">Ciboria fructicola</name>
    <dbReference type="NCBI Taxonomy" id="38448"/>
    <lineage>
        <taxon>Eukaryota</taxon>
        <taxon>Fungi</taxon>
        <taxon>Dikarya</taxon>
        <taxon>Ascomycota</taxon>
        <taxon>Pezizomycotina</taxon>
        <taxon>Leotiomycetes</taxon>
        <taxon>Helotiales</taxon>
        <taxon>Sclerotiniaceae</taxon>
        <taxon>Monilinia</taxon>
    </lineage>
</organism>
<proteinExistence type="predicted"/>
<feature type="region of interest" description="Disordered" evidence="1">
    <location>
        <begin position="277"/>
        <end position="372"/>
    </location>
</feature>
<keyword evidence="3" id="KW-1185">Reference proteome</keyword>